<proteinExistence type="predicted"/>
<organism evidence="2 3">
    <name type="scientific">Dothistroma septosporum (strain NZE10 / CBS 128990)</name>
    <name type="common">Red band needle blight fungus</name>
    <name type="synonym">Mycosphaerella pini</name>
    <dbReference type="NCBI Taxonomy" id="675120"/>
    <lineage>
        <taxon>Eukaryota</taxon>
        <taxon>Fungi</taxon>
        <taxon>Dikarya</taxon>
        <taxon>Ascomycota</taxon>
        <taxon>Pezizomycotina</taxon>
        <taxon>Dothideomycetes</taxon>
        <taxon>Dothideomycetidae</taxon>
        <taxon>Mycosphaerellales</taxon>
        <taxon>Mycosphaerellaceae</taxon>
        <taxon>Dothistroma</taxon>
    </lineage>
</organism>
<keyword evidence="3" id="KW-1185">Reference proteome</keyword>
<feature type="domain" description="Heterokaryon incompatibility" evidence="1">
    <location>
        <begin position="23"/>
        <end position="107"/>
    </location>
</feature>
<evidence type="ECO:0000313" key="3">
    <source>
        <dbReference type="Proteomes" id="UP000016933"/>
    </source>
</evidence>
<protein>
    <recommendedName>
        <fullName evidence="1">Heterokaryon incompatibility domain-containing protein</fullName>
    </recommendedName>
</protein>
<dbReference type="eggNOG" id="KOG0504">
    <property type="taxonomic scope" value="Eukaryota"/>
</dbReference>
<evidence type="ECO:0000313" key="2">
    <source>
        <dbReference type="EMBL" id="EME46893.1"/>
    </source>
</evidence>
<sequence length="243" mass="28523">MKLINVNTLEIQEFIDAKNAPKYAILSHRWQAGELSFEQYMDPAQRHGPGFDKIRHFCHFWWSDTIQWCWVDTCCIDKRSSAELSESINSMSRWYQESAFCVTYLADVPPPTNSGVMQAALERSEWFTRGWTLQELLFPPFVVFCDQRWTVLPDLPKFSPIISKITGVPVDCLRYRPPRDYSIACRMSWAAFRTTTRREDEAYCLLGLFDINMPLLYGEGRKAFRRLQEAIIRHSRDDSILSW</sequence>
<dbReference type="InterPro" id="IPR010730">
    <property type="entry name" value="HET"/>
</dbReference>
<dbReference type="HOGENOM" id="CLU_000288_138_0_1"/>
<dbReference type="EMBL" id="KB446537">
    <property type="protein sequence ID" value="EME46893.1"/>
    <property type="molecule type" value="Genomic_DNA"/>
</dbReference>
<dbReference type="Pfam" id="PF06985">
    <property type="entry name" value="HET"/>
    <property type="match status" value="1"/>
</dbReference>
<dbReference type="AlphaFoldDB" id="N1PVC1"/>
<dbReference type="PANTHER" id="PTHR10622:SF10">
    <property type="entry name" value="HET DOMAIN-CONTAINING PROTEIN"/>
    <property type="match status" value="1"/>
</dbReference>
<feature type="non-terminal residue" evidence="2">
    <location>
        <position position="243"/>
    </location>
</feature>
<name>N1PVC1_DOTSN</name>
<dbReference type="PANTHER" id="PTHR10622">
    <property type="entry name" value="HET DOMAIN-CONTAINING PROTEIN"/>
    <property type="match status" value="1"/>
</dbReference>
<reference evidence="3" key="1">
    <citation type="journal article" date="2012" name="PLoS Genet.">
        <title>The genomes of the fungal plant pathogens Cladosporium fulvum and Dothistroma septosporum reveal adaptation to different hosts and lifestyles but also signatures of common ancestry.</title>
        <authorList>
            <person name="de Wit P.J.G.M."/>
            <person name="van der Burgt A."/>
            <person name="Oekmen B."/>
            <person name="Stergiopoulos I."/>
            <person name="Abd-Elsalam K.A."/>
            <person name="Aerts A.L."/>
            <person name="Bahkali A.H."/>
            <person name="Beenen H.G."/>
            <person name="Chettri P."/>
            <person name="Cox M.P."/>
            <person name="Datema E."/>
            <person name="de Vries R.P."/>
            <person name="Dhillon B."/>
            <person name="Ganley A.R."/>
            <person name="Griffiths S.A."/>
            <person name="Guo Y."/>
            <person name="Hamelin R.C."/>
            <person name="Henrissat B."/>
            <person name="Kabir M.S."/>
            <person name="Jashni M.K."/>
            <person name="Kema G."/>
            <person name="Klaubauf S."/>
            <person name="Lapidus A."/>
            <person name="Levasseur A."/>
            <person name="Lindquist E."/>
            <person name="Mehrabi R."/>
            <person name="Ohm R.A."/>
            <person name="Owen T.J."/>
            <person name="Salamov A."/>
            <person name="Schwelm A."/>
            <person name="Schijlen E."/>
            <person name="Sun H."/>
            <person name="van den Burg H.A."/>
            <person name="van Ham R.C.H.J."/>
            <person name="Zhang S."/>
            <person name="Goodwin S.B."/>
            <person name="Grigoriev I.V."/>
            <person name="Collemare J."/>
            <person name="Bradshaw R.E."/>
        </authorList>
    </citation>
    <scope>NUCLEOTIDE SEQUENCE [LARGE SCALE GENOMIC DNA]</scope>
    <source>
        <strain evidence="3">NZE10 / CBS 128990</strain>
    </source>
</reference>
<dbReference type="Proteomes" id="UP000016933">
    <property type="component" value="Unassembled WGS sequence"/>
</dbReference>
<dbReference type="OrthoDB" id="674604at2759"/>
<dbReference type="OMA" id="CCINRES"/>
<gene>
    <name evidence="2" type="ORF">DOTSEDRAFT_149383</name>
</gene>
<evidence type="ECO:0000259" key="1">
    <source>
        <dbReference type="Pfam" id="PF06985"/>
    </source>
</evidence>
<reference evidence="2 3" key="2">
    <citation type="journal article" date="2012" name="PLoS Pathog.">
        <title>Diverse lifestyles and strategies of plant pathogenesis encoded in the genomes of eighteen Dothideomycetes fungi.</title>
        <authorList>
            <person name="Ohm R.A."/>
            <person name="Feau N."/>
            <person name="Henrissat B."/>
            <person name="Schoch C.L."/>
            <person name="Horwitz B.A."/>
            <person name="Barry K.W."/>
            <person name="Condon B.J."/>
            <person name="Copeland A.C."/>
            <person name="Dhillon B."/>
            <person name="Glaser F."/>
            <person name="Hesse C.N."/>
            <person name="Kosti I."/>
            <person name="LaButti K."/>
            <person name="Lindquist E.A."/>
            <person name="Lucas S."/>
            <person name="Salamov A.A."/>
            <person name="Bradshaw R.E."/>
            <person name="Ciuffetti L."/>
            <person name="Hamelin R.C."/>
            <person name="Kema G.H.J."/>
            <person name="Lawrence C."/>
            <person name="Scott J.A."/>
            <person name="Spatafora J.W."/>
            <person name="Turgeon B.G."/>
            <person name="de Wit P.J.G.M."/>
            <person name="Zhong S."/>
            <person name="Goodwin S.B."/>
            <person name="Grigoriev I.V."/>
        </authorList>
    </citation>
    <scope>NUCLEOTIDE SEQUENCE [LARGE SCALE GENOMIC DNA]</scope>
    <source>
        <strain evidence="3">NZE10 / CBS 128990</strain>
    </source>
</reference>
<dbReference type="STRING" id="675120.N1PVC1"/>
<accession>N1PVC1</accession>